<dbReference type="InterPro" id="IPR039342">
    <property type="entry name" value="TGD2-like"/>
</dbReference>
<feature type="transmembrane region" description="Helical" evidence="3">
    <location>
        <begin position="12"/>
        <end position="36"/>
    </location>
</feature>
<dbReference type="Pfam" id="PF02470">
    <property type="entry name" value="MlaD"/>
    <property type="match status" value="1"/>
</dbReference>
<evidence type="ECO:0000313" key="5">
    <source>
        <dbReference type="EMBL" id="MCW6035849.1"/>
    </source>
</evidence>
<dbReference type="PANTHER" id="PTHR34675">
    <property type="entry name" value="PROTEIN TRIGALACTOSYLDIACYLGLYCEROL 2, CHLOROPLASTIC"/>
    <property type="match status" value="1"/>
</dbReference>
<evidence type="ECO:0000256" key="2">
    <source>
        <dbReference type="SAM" id="MobiDB-lite"/>
    </source>
</evidence>
<gene>
    <name evidence="5" type="ORF">K4A83_06120</name>
</gene>
<keyword evidence="1" id="KW-0175">Coiled coil</keyword>
<feature type="compositionally biased region" description="Pro residues" evidence="2">
    <location>
        <begin position="443"/>
        <end position="456"/>
    </location>
</feature>
<keyword evidence="6" id="KW-1185">Reference proteome</keyword>
<accession>A0ABT3L2W6</accession>
<comment type="caution">
    <text evidence="5">The sequence shown here is derived from an EMBL/GenBank/DDBJ whole genome shotgun (WGS) entry which is preliminary data.</text>
</comment>
<evidence type="ECO:0000313" key="6">
    <source>
        <dbReference type="Proteomes" id="UP001526426"/>
    </source>
</evidence>
<sequence length="467" mass="50557">MRFIRNIAPTRLMREGALGLFILLGLIAFGGFSLWLRRLTIGQESYRVNVRFDNSNGMNIGGAVRYRGVKVGSITRIVPTTNGISVTLEIAPTDLRIPKDVLIEANQSGLISETIIDISPRSVLVNAEELEKPLSRRCNAALIICHDDEMEGVIGVSLDDAMRSMIQIGDSLTNPELLGNVTELTANASKAAEEVAKLGNELTLLSRAVRGEIRGFSGAAQSVANVAESTTDQVNRTMREYQLTAVQLNRLVESLNGAVVDNRASVSQTLSSISQTSDRLSELAGTLNTTVATVQGRFDNVQIEQLVQNLEQLTANSAEASANLRDMTQAFNDPANILALQRTLDSARATFENAQKITSDLDELTGNPEFRQNLLRLVNGLSGLVSSTEQLEQQIRTAQELEPVKEALEQAQLMTAPKSPPVQSSQPPEPTLVTPRLSRPTPSAQPSPDAPRPLPVGPVIQGRRANP</sequence>
<dbReference type="PANTHER" id="PTHR34675:SF1">
    <property type="entry name" value="PROTEIN TRIGALACTOSYLDIACYLGLYCEROL 2, CHLOROPLASTIC"/>
    <property type="match status" value="1"/>
</dbReference>
<evidence type="ECO:0000256" key="1">
    <source>
        <dbReference type="SAM" id="Coils"/>
    </source>
</evidence>
<organism evidence="5 6">
    <name type="scientific">Spirulina subsalsa FACHB-351</name>
    <dbReference type="NCBI Taxonomy" id="234711"/>
    <lineage>
        <taxon>Bacteria</taxon>
        <taxon>Bacillati</taxon>
        <taxon>Cyanobacteriota</taxon>
        <taxon>Cyanophyceae</taxon>
        <taxon>Spirulinales</taxon>
        <taxon>Spirulinaceae</taxon>
        <taxon>Spirulina</taxon>
    </lineage>
</organism>
<dbReference type="InterPro" id="IPR003399">
    <property type="entry name" value="Mce/MlaD"/>
</dbReference>
<dbReference type="RefSeq" id="WP_265263563.1">
    <property type="nucleotide sequence ID" value="NZ_JAIHOM010000022.1"/>
</dbReference>
<keyword evidence="3" id="KW-0812">Transmembrane</keyword>
<keyword evidence="3" id="KW-0472">Membrane</keyword>
<feature type="region of interest" description="Disordered" evidence="2">
    <location>
        <begin position="415"/>
        <end position="467"/>
    </location>
</feature>
<evidence type="ECO:0000259" key="4">
    <source>
        <dbReference type="Pfam" id="PF02470"/>
    </source>
</evidence>
<feature type="coiled-coil region" evidence="1">
    <location>
        <begin position="303"/>
        <end position="330"/>
    </location>
</feature>
<dbReference type="Proteomes" id="UP001526426">
    <property type="component" value="Unassembled WGS sequence"/>
</dbReference>
<dbReference type="EMBL" id="JAIHOM010000022">
    <property type="protein sequence ID" value="MCW6035849.1"/>
    <property type="molecule type" value="Genomic_DNA"/>
</dbReference>
<protein>
    <submittedName>
        <fullName evidence="5">MlaD family protein</fullName>
    </submittedName>
</protein>
<feature type="domain" description="Mce/MlaD" evidence="4">
    <location>
        <begin position="45"/>
        <end position="120"/>
    </location>
</feature>
<evidence type="ECO:0000256" key="3">
    <source>
        <dbReference type="SAM" id="Phobius"/>
    </source>
</evidence>
<name>A0ABT3L2W6_9CYAN</name>
<reference evidence="5 6" key="1">
    <citation type="submission" date="2021-08" db="EMBL/GenBank/DDBJ databases">
        <title>Draft genome sequence of Spirulina subsalsa with high tolerance to salinity and hype-accumulation of phycocyanin.</title>
        <authorList>
            <person name="Pei H."/>
            <person name="Jiang L."/>
        </authorList>
    </citation>
    <scope>NUCLEOTIDE SEQUENCE [LARGE SCALE GENOMIC DNA]</scope>
    <source>
        <strain evidence="5 6">FACHB-351</strain>
    </source>
</reference>
<proteinExistence type="predicted"/>
<keyword evidence="3" id="KW-1133">Transmembrane helix</keyword>